<name>A0A9E7C069_9ACTN</name>
<evidence type="ECO:0000256" key="2">
    <source>
        <dbReference type="ARBA" id="ARBA00023235"/>
    </source>
</evidence>
<dbReference type="GO" id="GO:0004347">
    <property type="term" value="F:glucose-6-phosphate isomerase activity"/>
    <property type="evidence" value="ECO:0007669"/>
    <property type="project" value="InterPro"/>
</dbReference>
<dbReference type="AlphaFoldDB" id="A0A9E7C069"/>
<dbReference type="InterPro" id="IPR001347">
    <property type="entry name" value="SIS_dom"/>
</dbReference>
<dbReference type="GO" id="GO:1901135">
    <property type="term" value="P:carbohydrate derivative metabolic process"/>
    <property type="evidence" value="ECO:0007669"/>
    <property type="project" value="InterPro"/>
</dbReference>
<dbReference type="Pfam" id="PF10432">
    <property type="entry name" value="bact-PGI_C"/>
    <property type="match status" value="1"/>
</dbReference>
<accession>A0A9E7C069</accession>
<evidence type="ECO:0000313" key="5">
    <source>
        <dbReference type="Proteomes" id="UP001162834"/>
    </source>
</evidence>
<dbReference type="InterPro" id="IPR046348">
    <property type="entry name" value="SIS_dom_sf"/>
</dbReference>
<dbReference type="GO" id="GO:0005975">
    <property type="term" value="P:carbohydrate metabolic process"/>
    <property type="evidence" value="ECO:0007669"/>
    <property type="project" value="InterPro"/>
</dbReference>
<evidence type="ECO:0000259" key="3">
    <source>
        <dbReference type="PROSITE" id="PS51464"/>
    </source>
</evidence>
<dbReference type="GO" id="GO:0097367">
    <property type="term" value="F:carbohydrate derivative binding"/>
    <property type="evidence" value="ECO:0007669"/>
    <property type="project" value="InterPro"/>
</dbReference>
<dbReference type="CDD" id="cd05017">
    <property type="entry name" value="SIS_PGI_PMI_1"/>
    <property type="match status" value="1"/>
</dbReference>
<dbReference type="EMBL" id="CP087164">
    <property type="protein sequence ID" value="UGS35083.1"/>
    <property type="molecule type" value="Genomic_DNA"/>
</dbReference>
<keyword evidence="2" id="KW-0413">Isomerase</keyword>
<keyword evidence="5" id="KW-1185">Reference proteome</keyword>
<dbReference type="PROSITE" id="PS51464">
    <property type="entry name" value="SIS"/>
    <property type="match status" value="1"/>
</dbReference>
<evidence type="ECO:0000256" key="1">
    <source>
        <dbReference type="ARBA" id="ARBA00010523"/>
    </source>
</evidence>
<organism evidence="4 5">
    <name type="scientific">Capillimicrobium parvum</name>
    <dbReference type="NCBI Taxonomy" id="2884022"/>
    <lineage>
        <taxon>Bacteria</taxon>
        <taxon>Bacillati</taxon>
        <taxon>Actinomycetota</taxon>
        <taxon>Thermoleophilia</taxon>
        <taxon>Solirubrobacterales</taxon>
        <taxon>Capillimicrobiaceae</taxon>
        <taxon>Capillimicrobium</taxon>
    </lineage>
</organism>
<sequence length="355" mass="37052">MGGSVDIDTLSSEAVDQVDAAGELHDILDLPEHLRDALWRVESANLESWDSPGGLVVAGMGGSAIGGSLARACLGDQASRPILGTRGYGLPPWTTPETTVLCASYSGQTEETLACYEAAGFLGAKRVVVTTGGTLAEEARRDGVPVIPVPGGFQPRAAVGYMTVAALEVAAACGAGPRMASQIDVAAAHLDELCALWGPDAPAGNQAKTLAHALHGSIPVVAGSGLTTPVAYRWKTQFNENAKIPAFFHELPELDHNELVGWQGAAALGRFSAVFLDDCDNHPRIGARIELTTELIGTQAHTIQRVPTLGQGTVERVMSLVLLGDLVSLYAAVLQGIDPTPVEVLETLKARLAAR</sequence>
<dbReference type="RefSeq" id="WP_259314745.1">
    <property type="nucleotide sequence ID" value="NZ_CP087164.1"/>
</dbReference>
<protein>
    <recommendedName>
        <fullName evidence="3">SIS domain-containing protein</fullName>
    </recommendedName>
</protein>
<dbReference type="SUPFAM" id="SSF53697">
    <property type="entry name" value="SIS domain"/>
    <property type="match status" value="1"/>
</dbReference>
<feature type="domain" description="SIS" evidence="3">
    <location>
        <begin position="45"/>
        <end position="180"/>
    </location>
</feature>
<dbReference type="CDD" id="cd05637">
    <property type="entry name" value="SIS_PGI_PMI_2"/>
    <property type="match status" value="1"/>
</dbReference>
<dbReference type="NCBIfam" id="NF006426">
    <property type="entry name" value="PRK08674.1-6"/>
    <property type="match status" value="1"/>
</dbReference>
<dbReference type="GO" id="GO:0004476">
    <property type="term" value="F:mannose-6-phosphate isomerase activity"/>
    <property type="evidence" value="ECO:0007669"/>
    <property type="project" value="InterPro"/>
</dbReference>
<dbReference type="KEGG" id="sbae:DSM104329_01467"/>
<dbReference type="Gene3D" id="3.40.50.10490">
    <property type="entry name" value="Glucose-6-phosphate isomerase like protein, domain 1"/>
    <property type="match status" value="2"/>
</dbReference>
<dbReference type="NCBIfam" id="TIGR02128">
    <property type="entry name" value="G6PI_arch"/>
    <property type="match status" value="1"/>
</dbReference>
<dbReference type="InterPro" id="IPR035484">
    <property type="entry name" value="SIS_PGI/PMI_1"/>
</dbReference>
<evidence type="ECO:0000313" key="4">
    <source>
        <dbReference type="EMBL" id="UGS35083.1"/>
    </source>
</evidence>
<reference evidence="4" key="1">
    <citation type="journal article" date="2022" name="Int. J. Syst. Evol. Microbiol.">
        <title>Pseudomonas aegrilactucae sp. nov. and Pseudomonas morbosilactucae sp. nov., pathogens causing bacterial rot of lettuce in Japan.</title>
        <authorList>
            <person name="Sawada H."/>
            <person name="Fujikawa T."/>
            <person name="Satou M."/>
        </authorList>
    </citation>
    <scope>NUCLEOTIDE SEQUENCE</scope>
    <source>
        <strain evidence="4">0166_1</strain>
    </source>
</reference>
<comment type="similarity">
    <text evidence="1">Belongs to the PGI/PMI family.</text>
</comment>
<gene>
    <name evidence="4" type="ORF">DSM104329_01467</name>
</gene>
<dbReference type="Proteomes" id="UP001162834">
    <property type="component" value="Chromosome"/>
</dbReference>
<dbReference type="InterPro" id="IPR019490">
    <property type="entry name" value="Glu6P/Mann6P_isomerase_C"/>
</dbReference>
<proteinExistence type="inferred from homology"/>